<evidence type="ECO:0000256" key="2">
    <source>
        <dbReference type="ARBA" id="ARBA00022801"/>
    </source>
</evidence>
<keyword evidence="3 6" id="KW-0326">Glycosidase</keyword>
<dbReference type="Proteomes" id="UP000255167">
    <property type="component" value="Unassembled WGS sequence"/>
</dbReference>
<dbReference type="PANTHER" id="PTHR42812">
    <property type="entry name" value="BETA-XYLOSIDASE"/>
    <property type="match status" value="1"/>
</dbReference>
<dbReference type="CDD" id="cd09000">
    <property type="entry name" value="GH43_SXA-like"/>
    <property type="match status" value="1"/>
</dbReference>
<dbReference type="GO" id="GO:0005975">
    <property type="term" value="P:carbohydrate metabolic process"/>
    <property type="evidence" value="ECO:0007669"/>
    <property type="project" value="InterPro"/>
</dbReference>
<evidence type="ECO:0000256" key="6">
    <source>
        <dbReference type="RuleBase" id="RU361187"/>
    </source>
</evidence>
<evidence type="ECO:0000256" key="4">
    <source>
        <dbReference type="PIRSR" id="PIRSR606710-1"/>
    </source>
</evidence>
<feature type="active site" description="Proton donor" evidence="4">
    <location>
        <position position="188"/>
    </location>
</feature>
<evidence type="ECO:0000313" key="8">
    <source>
        <dbReference type="EMBL" id="STW48503.1"/>
    </source>
</evidence>
<dbReference type="InterPro" id="IPR013320">
    <property type="entry name" value="ConA-like_dom_sf"/>
</dbReference>
<evidence type="ECO:0000256" key="3">
    <source>
        <dbReference type="ARBA" id="ARBA00023295"/>
    </source>
</evidence>
<evidence type="ECO:0000313" key="9">
    <source>
        <dbReference type="Proteomes" id="UP000255167"/>
    </source>
</evidence>
<organism evidence="8 9">
    <name type="scientific">Klebsiella pneumoniae</name>
    <dbReference type="NCBI Taxonomy" id="573"/>
    <lineage>
        <taxon>Bacteria</taxon>
        <taxon>Pseudomonadati</taxon>
        <taxon>Pseudomonadota</taxon>
        <taxon>Gammaproteobacteria</taxon>
        <taxon>Enterobacterales</taxon>
        <taxon>Enterobacteriaceae</taxon>
        <taxon>Klebsiella/Raoultella group</taxon>
        <taxon>Klebsiella</taxon>
        <taxon>Klebsiella pneumoniae complex</taxon>
    </lineage>
</organism>
<dbReference type="InterPro" id="IPR023296">
    <property type="entry name" value="Glyco_hydro_beta-prop_sf"/>
</dbReference>
<dbReference type="SUPFAM" id="SSF75005">
    <property type="entry name" value="Arabinanase/levansucrase/invertase"/>
    <property type="match status" value="1"/>
</dbReference>
<protein>
    <submittedName>
        <fullName evidence="8">Beta-xylosidase</fullName>
        <ecNumber evidence="8">3.2.1.37</ecNumber>
    </submittedName>
</protein>
<keyword evidence="2 6" id="KW-0378">Hydrolase</keyword>
<dbReference type="Pfam" id="PF17851">
    <property type="entry name" value="GH43_C2"/>
    <property type="match status" value="1"/>
</dbReference>
<dbReference type="AlphaFoldDB" id="A0A060VPF2"/>
<dbReference type="Gene3D" id="2.115.10.20">
    <property type="entry name" value="Glycosyl hydrolase domain, family 43"/>
    <property type="match status" value="1"/>
</dbReference>
<gene>
    <name evidence="8" type="primary">xynB_2</name>
    <name evidence="8" type="ORF">NCTC9617_05102</name>
</gene>
<dbReference type="GO" id="GO:0009044">
    <property type="term" value="F:xylan 1,4-beta-xylosidase activity"/>
    <property type="evidence" value="ECO:0007669"/>
    <property type="project" value="UniProtKB-EC"/>
</dbReference>
<name>A0A060VPF2_KLEPN</name>
<dbReference type="SUPFAM" id="SSF49899">
    <property type="entry name" value="Concanavalin A-like lectins/glucanases"/>
    <property type="match status" value="1"/>
</dbReference>
<feature type="domain" description="Beta-xylosidase C-terminal Concanavalin A-like" evidence="7">
    <location>
        <begin position="335"/>
        <end position="537"/>
    </location>
</feature>
<dbReference type="InterPro" id="IPR006710">
    <property type="entry name" value="Glyco_hydro_43"/>
</dbReference>
<dbReference type="Gene3D" id="2.60.120.200">
    <property type="match status" value="1"/>
</dbReference>
<feature type="site" description="Important for catalytic activity, responsible for pKa modulation of the active site Glu and correct orientation of both the proton donor and substrate" evidence="5">
    <location>
        <position position="128"/>
    </location>
</feature>
<accession>A0A060VPF2</accession>
<evidence type="ECO:0000256" key="1">
    <source>
        <dbReference type="ARBA" id="ARBA00009865"/>
    </source>
</evidence>
<feature type="active site" description="Proton acceptor" evidence="4">
    <location>
        <position position="15"/>
    </location>
</feature>
<dbReference type="InterPro" id="IPR041542">
    <property type="entry name" value="GH43_C2"/>
</dbReference>
<comment type="similarity">
    <text evidence="1 6">Belongs to the glycosyl hydrolase 43 family.</text>
</comment>
<dbReference type="Pfam" id="PF04616">
    <property type="entry name" value="Glyco_hydro_43"/>
    <property type="match status" value="1"/>
</dbReference>
<dbReference type="EMBL" id="UGNC01000005">
    <property type="protein sequence ID" value="STW48503.1"/>
    <property type="molecule type" value="Genomic_DNA"/>
</dbReference>
<dbReference type="PANTHER" id="PTHR42812:SF12">
    <property type="entry name" value="BETA-XYLOSIDASE-RELATED"/>
    <property type="match status" value="1"/>
</dbReference>
<evidence type="ECO:0000259" key="7">
    <source>
        <dbReference type="Pfam" id="PF17851"/>
    </source>
</evidence>
<dbReference type="EC" id="3.2.1.37" evidence="8"/>
<evidence type="ECO:0000256" key="5">
    <source>
        <dbReference type="PIRSR" id="PIRSR606710-2"/>
    </source>
</evidence>
<dbReference type="InterPro" id="IPR051795">
    <property type="entry name" value="Glycosyl_Hydrlase_43"/>
</dbReference>
<proteinExistence type="inferred from homology"/>
<sequence length="559" mass="62999">MSLIQNPILRGFNADPSIIRVEDTYYIANSTFEWFPGVRLHESKDLKNWNLLPSPLSTTTLLDMKGNPSSGGIWAPALSWADGQFRLVYTDVKVTEGAFKDMTNYLTTAKDIRGPWSDPIKLNGVGFDASLFHDDDGRKYIVQQTWDHREYHHPFDGITLTELDTKTLKLMPETARTIYRGTAVALVEGPHLYKLNGYYYLFAAQGGTVFTHQEVVARSKTLEADSFETEPGDVFLTNVDTPDSYIQKQGHGALVSTPEGEWYYASLCARPWNRPGESIYDPRGWSTLGRETAIQKVYWDDEGWPRIVGGHGGKTFVEGPKDAIFTESASDNSQQDDFTSPALDPNWNTLRVPFTAKMGTTGNGKLTLIGQGSLANTHDLSLIARRWQAFYFDAAVKVKFEPFSYQQMAGLTNYYNDRHWSFVFLTWNEINGKVIEVGENNRGKYTSYLKDNAIKVPDGVEYVWFRTKVRKQTYSYEYSFDGVSFTEIPVQLDAAVLSDDYVLQSYGGFFTGAFVGLAAVDYAGYGTQAEFYQFEYQELGDALAADGSYSWEAGETRNK</sequence>
<reference evidence="8 9" key="1">
    <citation type="submission" date="2018-06" db="EMBL/GenBank/DDBJ databases">
        <authorList>
            <consortium name="Pathogen Informatics"/>
            <person name="Doyle S."/>
        </authorList>
    </citation>
    <scope>NUCLEOTIDE SEQUENCE [LARGE SCALE GENOMIC DNA]</scope>
    <source>
        <strain evidence="8 9">NCTC9617</strain>
    </source>
</reference>